<dbReference type="GO" id="GO:0009055">
    <property type="term" value="F:electron transfer activity"/>
    <property type="evidence" value="ECO:0007669"/>
    <property type="project" value="InterPro"/>
</dbReference>
<keyword evidence="5" id="KW-0812">Transmembrane</keyword>
<keyword evidence="5" id="KW-0472">Membrane</keyword>
<protein>
    <submittedName>
        <fullName evidence="8">Mavicyanin isoform X1</fullName>
    </submittedName>
</protein>
<dbReference type="CDD" id="cd04216">
    <property type="entry name" value="Phytocyanin"/>
    <property type="match status" value="1"/>
</dbReference>
<dbReference type="InterPro" id="IPR008972">
    <property type="entry name" value="Cupredoxin"/>
</dbReference>
<evidence type="ECO:0000256" key="6">
    <source>
        <dbReference type="SAM" id="SignalP"/>
    </source>
</evidence>
<feature type="region of interest" description="Disordered" evidence="4">
    <location>
        <begin position="131"/>
        <end position="175"/>
    </location>
</feature>
<accession>A0AAX6DI53</accession>
<dbReference type="GO" id="GO:0046872">
    <property type="term" value="F:metal ion binding"/>
    <property type="evidence" value="ECO:0007669"/>
    <property type="project" value="UniProtKB-KW"/>
</dbReference>
<evidence type="ECO:0000256" key="3">
    <source>
        <dbReference type="ARBA" id="ARBA00023180"/>
    </source>
</evidence>
<keyword evidence="3" id="KW-0325">Glycoprotein</keyword>
<name>A0AAX6DI53_IRIPA</name>
<feature type="domain" description="Phytocyanin" evidence="7">
    <location>
        <begin position="24"/>
        <end position="125"/>
    </location>
</feature>
<evidence type="ECO:0000259" key="7">
    <source>
        <dbReference type="PROSITE" id="PS51485"/>
    </source>
</evidence>
<keyword evidence="9" id="KW-1185">Reference proteome</keyword>
<dbReference type="Proteomes" id="UP001140949">
    <property type="component" value="Unassembled WGS sequence"/>
</dbReference>
<dbReference type="PROSITE" id="PS51485">
    <property type="entry name" value="PHYTOCYANIN"/>
    <property type="match status" value="1"/>
</dbReference>
<feature type="transmembrane region" description="Helical" evidence="5">
    <location>
        <begin position="187"/>
        <end position="207"/>
    </location>
</feature>
<evidence type="ECO:0000313" key="9">
    <source>
        <dbReference type="Proteomes" id="UP001140949"/>
    </source>
</evidence>
<dbReference type="SUPFAM" id="SSF49503">
    <property type="entry name" value="Cupredoxins"/>
    <property type="match status" value="1"/>
</dbReference>
<dbReference type="InterPro" id="IPR028871">
    <property type="entry name" value="BlueCu_1_BS"/>
</dbReference>
<keyword evidence="2" id="KW-0186">Copper</keyword>
<dbReference type="PROSITE" id="PS00196">
    <property type="entry name" value="COPPER_BLUE"/>
    <property type="match status" value="1"/>
</dbReference>
<dbReference type="InterPro" id="IPR003245">
    <property type="entry name" value="Phytocyanin_dom"/>
</dbReference>
<evidence type="ECO:0000256" key="2">
    <source>
        <dbReference type="ARBA" id="ARBA00023008"/>
    </source>
</evidence>
<feature type="signal peptide" evidence="6">
    <location>
        <begin position="1"/>
        <end position="23"/>
    </location>
</feature>
<dbReference type="AlphaFoldDB" id="A0AAX6DI53"/>
<keyword evidence="5" id="KW-1133">Transmembrane helix</keyword>
<keyword evidence="6" id="KW-0732">Signal</keyword>
<feature type="compositionally biased region" description="Low complexity" evidence="4">
    <location>
        <begin position="131"/>
        <end position="161"/>
    </location>
</feature>
<evidence type="ECO:0000256" key="4">
    <source>
        <dbReference type="SAM" id="MobiDB-lite"/>
    </source>
</evidence>
<dbReference type="Gene3D" id="2.60.40.420">
    <property type="entry name" value="Cupredoxins - blue copper proteins"/>
    <property type="match status" value="1"/>
</dbReference>
<evidence type="ECO:0000256" key="1">
    <source>
        <dbReference type="ARBA" id="ARBA00022723"/>
    </source>
</evidence>
<reference evidence="8" key="1">
    <citation type="journal article" date="2023" name="GigaByte">
        <title>Genome assembly of the bearded iris, Iris pallida Lam.</title>
        <authorList>
            <person name="Bruccoleri R.E."/>
            <person name="Oakeley E.J."/>
            <person name="Faust A.M.E."/>
            <person name="Altorfer M."/>
            <person name="Dessus-Babus S."/>
            <person name="Burckhardt D."/>
            <person name="Oertli M."/>
            <person name="Naumann U."/>
            <person name="Petersen F."/>
            <person name="Wong J."/>
        </authorList>
    </citation>
    <scope>NUCLEOTIDE SEQUENCE</scope>
    <source>
        <strain evidence="8">GSM-AAB239-AS_SAM_17_03QT</strain>
    </source>
</reference>
<keyword evidence="1" id="KW-0479">Metal-binding</keyword>
<proteinExistence type="predicted"/>
<comment type="caution">
    <text evidence="8">The sequence shown here is derived from an EMBL/GenBank/DDBJ whole genome shotgun (WGS) entry which is preliminary data.</text>
</comment>
<gene>
    <name evidence="8" type="ORF">M6B38_244755</name>
</gene>
<dbReference type="PANTHER" id="PTHR33021:SF339">
    <property type="entry name" value="OS07G0570600 PROTEIN"/>
    <property type="match status" value="1"/>
</dbReference>
<organism evidence="8 9">
    <name type="scientific">Iris pallida</name>
    <name type="common">Sweet iris</name>
    <dbReference type="NCBI Taxonomy" id="29817"/>
    <lineage>
        <taxon>Eukaryota</taxon>
        <taxon>Viridiplantae</taxon>
        <taxon>Streptophyta</taxon>
        <taxon>Embryophyta</taxon>
        <taxon>Tracheophyta</taxon>
        <taxon>Spermatophyta</taxon>
        <taxon>Magnoliopsida</taxon>
        <taxon>Liliopsida</taxon>
        <taxon>Asparagales</taxon>
        <taxon>Iridaceae</taxon>
        <taxon>Iridoideae</taxon>
        <taxon>Irideae</taxon>
        <taxon>Iris</taxon>
    </lineage>
</organism>
<sequence>MAMASSLLFFFFLFAARFGSSSAAVYTVGDKQGWTTMGTPNYTAWAEKKSFHVGDTLVFLYNNTFHNVVEVKKSDYDACTVKSAIETHATGKDSITIKTAGTHYYLCGFPGHCAIGQKVAIAASAGKSVAPAPSAAPSPRSSGSGSGSASAPAPQGVVTPPGGSGGGASVPAPAPKASSAAAVGQKGLGLVVFSLVIAAAVSAGSLFSA</sequence>
<dbReference type="Pfam" id="PF02298">
    <property type="entry name" value="Cu_bind_like"/>
    <property type="match status" value="1"/>
</dbReference>
<dbReference type="EMBL" id="JANAVB010044419">
    <property type="protein sequence ID" value="KAJ6791424.1"/>
    <property type="molecule type" value="Genomic_DNA"/>
</dbReference>
<evidence type="ECO:0000256" key="5">
    <source>
        <dbReference type="SAM" id="Phobius"/>
    </source>
</evidence>
<evidence type="ECO:0000313" key="8">
    <source>
        <dbReference type="EMBL" id="KAJ6791424.1"/>
    </source>
</evidence>
<dbReference type="PANTHER" id="PTHR33021">
    <property type="entry name" value="BLUE COPPER PROTEIN"/>
    <property type="match status" value="1"/>
</dbReference>
<dbReference type="InterPro" id="IPR039391">
    <property type="entry name" value="Phytocyanin-like"/>
</dbReference>
<dbReference type="FunFam" id="2.60.40.420:FF:000003">
    <property type="entry name" value="Blue copper"/>
    <property type="match status" value="1"/>
</dbReference>
<feature type="chain" id="PRO_5043579061" evidence="6">
    <location>
        <begin position="24"/>
        <end position="209"/>
    </location>
</feature>
<dbReference type="GO" id="GO:0005886">
    <property type="term" value="C:plasma membrane"/>
    <property type="evidence" value="ECO:0007669"/>
    <property type="project" value="TreeGrafter"/>
</dbReference>
<reference evidence="8" key="2">
    <citation type="submission" date="2023-04" db="EMBL/GenBank/DDBJ databases">
        <authorList>
            <person name="Bruccoleri R.E."/>
            <person name="Oakeley E.J."/>
            <person name="Faust A.-M."/>
            <person name="Dessus-Babus S."/>
            <person name="Altorfer M."/>
            <person name="Burckhardt D."/>
            <person name="Oertli M."/>
            <person name="Naumann U."/>
            <person name="Petersen F."/>
            <person name="Wong J."/>
        </authorList>
    </citation>
    <scope>NUCLEOTIDE SEQUENCE</scope>
    <source>
        <strain evidence="8">GSM-AAB239-AS_SAM_17_03QT</strain>
        <tissue evidence="8">Leaf</tissue>
    </source>
</reference>